<evidence type="ECO:0000313" key="3">
    <source>
        <dbReference type="Proteomes" id="UP001050975"/>
    </source>
</evidence>
<keyword evidence="1" id="KW-0812">Transmembrane</keyword>
<reference evidence="2" key="1">
    <citation type="submission" date="2019-10" db="EMBL/GenBank/DDBJ databases">
        <title>Draft genome sequece of Microseira wollei NIES-4236.</title>
        <authorList>
            <person name="Yamaguchi H."/>
            <person name="Suzuki S."/>
            <person name="Kawachi M."/>
        </authorList>
    </citation>
    <scope>NUCLEOTIDE SEQUENCE</scope>
    <source>
        <strain evidence="2">NIES-4236</strain>
    </source>
</reference>
<keyword evidence="1" id="KW-1133">Transmembrane helix</keyword>
<evidence type="ECO:0000256" key="1">
    <source>
        <dbReference type="SAM" id="Phobius"/>
    </source>
</evidence>
<feature type="transmembrane region" description="Helical" evidence="1">
    <location>
        <begin position="12"/>
        <end position="33"/>
    </location>
</feature>
<proteinExistence type="predicted"/>
<gene>
    <name evidence="2" type="ORF">MiSe_78400</name>
</gene>
<keyword evidence="3" id="KW-1185">Reference proteome</keyword>
<name>A0AAV3XPE8_9CYAN</name>
<evidence type="ECO:0000313" key="2">
    <source>
        <dbReference type="EMBL" id="GET43020.1"/>
    </source>
</evidence>
<organism evidence="2 3">
    <name type="scientific">Microseira wollei NIES-4236</name>
    <dbReference type="NCBI Taxonomy" id="2530354"/>
    <lineage>
        <taxon>Bacteria</taxon>
        <taxon>Bacillati</taxon>
        <taxon>Cyanobacteriota</taxon>
        <taxon>Cyanophyceae</taxon>
        <taxon>Oscillatoriophycideae</taxon>
        <taxon>Aerosakkonematales</taxon>
        <taxon>Aerosakkonemataceae</taxon>
        <taxon>Microseira</taxon>
    </lineage>
</organism>
<keyword evidence="1" id="KW-0472">Membrane</keyword>
<dbReference type="EMBL" id="BLAY01000194">
    <property type="protein sequence ID" value="GET43020.1"/>
    <property type="molecule type" value="Genomic_DNA"/>
</dbReference>
<comment type="caution">
    <text evidence="2">The sequence shown here is derived from an EMBL/GenBank/DDBJ whole genome shotgun (WGS) entry which is preliminary data.</text>
</comment>
<protein>
    <submittedName>
        <fullName evidence="2">Uncharacterized protein</fullName>
    </submittedName>
</protein>
<sequence length="53" mass="5474">MAMGVICSSVFPGLWLGVSAMLAGNLAAVMAVLKQGLDTDEHQAFVASMTGEF</sequence>
<accession>A0AAV3XPE8</accession>
<dbReference type="Proteomes" id="UP001050975">
    <property type="component" value="Unassembled WGS sequence"/>
</dbReference>
<dbReference type="AlphaFoldDB" id="A0AAV3XPE8"/>